<feature type="domain" description="N-acetyltransferase" evidence="1">
    <location>
        <begin position="17"/>
        <end position="180"/>
    </location>
</feature>
<organism evidence="2 3">
    <name type="scientific">Microbacterium oxydans</name>
    <dbReference type="NCBI Taxonomy" id="82380"/>
    <lineage>
        <taxon>Bacteria</taxon>
        <taxon>Bacillati</taxon>
        <taxon>Actinomycetota</taxon>
        <taxon>Actinomycetes</taxon>
        <taxon>Micrococcales</taxon>
        <taxon>Microbacteriaceae</taxon>
        <taxon>Microbacterium</taxon>
    </lineage>
</organism>
<evidence type="ECO:0000313" key="2">
    <source>
        <dbReference type="EMBL" id="KJL18705.1"/>
    </source>
</evidence>
<dbReference type="PANTHER" id="PTHR43441:SF10">
    <property type="entry name" value="ACETYLTRANSFERASE"/>
    <property type="match status" value="1"/>
</dbReference>
<reference evidence="2 3" key="1">
    <citation type="submission" date="2015-02" db="EMBL/GenBank/DDBJ databases">
        <title>Draft genome sequences of ten Microbacterium spp. with emphasis on heavy metal contaminated environments.</title>
        <authorList>
            <person name="Corretto E."/>
        </authorList>
    </citation>
    <scope>NUCLEOTIDE SEQUENCE [LARGE SCALE GENOMIC DNA]</scope>
    <source>
        <strain evidence="2 3">BEL163</strain>
    </source>
</reference>
<dbReference type="Proteomes" id="UP000033725">
    <property type="component" value="Unassembled WGS sequence"/>
</dbReference>
<protein>
    <submittedName>
        <fullName evidence="2">Ribosomal-protein-L7/L12-serine acetyltransferase</fullName>
    </submittedName>
</protein>
<name>A0A0F0KEZ8_9MICO</name>
<dbReference type="InterPro" id="IPR016181">
    <property type="entry name" value="Acyl_CoA_acyltransferase"/>
</dbReference>
<dbReference type="GO" id="GO:1990189">
    <property type="term" value="F:protein N-terminal-serine acetyltransferase activity"/>
    <property type="evidence" value="ECO:0007669"/>
    <property type="project" value="TreeGrafter"/>
</dbReference>
<dbReference type="InterPro" id="IPR051908">
    <property type="entry name" value="Ribosomal_N-acetyltransferase"/>
</dbReference>
<evidence type="ECO:0000313" key="3">
    <source>
        <dbReference type="Proteomes" id="UP000033725"/>
    </source>
</evidence>
<gene>
    <name evidence="2" type="ORF">RN51_03546</name>
</gene>
<accession>A0A0F0KEZ8</accession>
<proteinExistence type="predicted"/>
<dbReference type="EMBL" id="JYIV01000030">
    <property type="protein sequence ID" value="KJL18705.1"/>
    <property type="molecule type" value="Genomic_DNA"/>
</dbReference>
<dbReference type="PATRIC" id="fig|82380.10.peg.3547"/>
<dbReference type="PROSITE" id="PS51186">
    <property type="entry name" value="GNAT"/>
    <property type="match status" value="1"/>
</dbReference>
<comment type="caution">
    <text evidence="2">The sequence shown here is derived from an EMBL/GenBank/DDBJ whole genome shotgun (WGS) entry which is preliminary data.</text>
</comment>
<dbReference type="Pfam" id="PF13302">
    <property type="entry name" value="Acetyltransf_3"/>
    <property type="match status" value="1"/>
</dbReference>
<keyword evidence="2" id="KW-0808">Transferase</keyword>
<dbReference type="AlphaFoldDB" id="A0A0F0KEZ8"/>
<dbReference type="SUPFAM" id="SSF55729">
    <property type="entry name" value="Acyl-CoA N-acyltransferases (Nat)"/>
    <property type="match status" value="1"/>
</dbReference>
<dbReference type="Gene3D" id="3.40.630.30">
    <property type="match status" value="1"/>
</dbReference>
<sequence length="193" mass="21435">MAESTELTVPRMSAHGIVLRPFAAGDADAVREASSDPAITDVTTVPAAADHGLAEDWLMRQHERAATGVGYSFAIEVGGECVGQIGLWLRERDQGRATIGYWIRRSRRRRGHALSALQTITEWAWSVPEIHRLQLHIDPVNVGSLRTAERAGYTGEGLLRSWQRIVHERRDMFVYSRLRSEPMTAQGRGVPGP</sequence>
<dbReference type="GO" id="GO:0005737">
    <property type="term" value="C:cytoplasm"/>
    <property type="evidence" value="ECO:0007669"/>
    <property type="project" value="TreeGrafter"/>
</dbReference>
<dbReference type="PANTHER" id="PTHR43441">
    <property type="entry name" value="RIBOSOMAL-PROTEIN-SERINE ACETYLTRANSFERASE"/>
    <property type="match status" value="1"/>
</dbReference>
<evidence type="ECO:0000259" key="1">
    <source>
        <dbReference type="PROSITE" id="PS51186"/>
    </source>
</evidence>
<dbReference type="GO" id="GO:0008999">
    <property type="term" value="F:protein-N-terminal-alanine acetyltransferase activity"/>
    <property type="evidence" value="ECO:0007669"/>
    <property type="project" value="TreeGrafter"/>
</dbReference>
<dbReference type="OrthoDB" id="2061990at2"/>
<dbReference type="InterPro" id="IPR000182">
    <property type="entry name" value="GNAT_dom"/>
</dbReference>